<sequence>MSSLITAKRFGKVLIWVWNRYIKKAAIPFEELDFHYLDWAFIITGCIFFGVVAGVTLLYFAFIKQ</sequence>
<evidence type="ECO:0000313" key="5">
    <source>
        <dbReference type="Proteomes" id="UP000286031"/>
    </source>
</evidence>
<evidence type="ECO:0000313" key="3">
    <source>
        <dbReference type="EMBL" id="RGX12809.1"/>
    </source>
</evidence>
<dbReference type="Proteomes" id="UP000266492">
    <property type="component" value="Unassembled WGS sequence"/>
</dbReference>
<name>A0A3A9HLI2_BACOV</name>
<reference evidence="4 5" key="1">
    <citation type="submission" date="2018-08" db="EMBL/GenBank/DDBJ databases">
        <title>A genome reference for cultivated species of the human gut microbiota.</title>
        <authorList>
            <person name="Zou Y."/>
            <person name="Xue W."/>
            <person name="Luo G."/>
        </authorList>
    </citation>
    <scope>NUCLEOTIDE SEQUENCE [LARGE SCALE GENOMIC DNA]</scope>
    <source>
        <strain evidence="3 5">AF04-46</strain>
        <strain evidence="2 4">AF20-9LB</strain>
    </source>
</reference>
<dbReference type="EMBL" id="QSBI01000002">
    <property type="protein sequence ID" value="RGX12809.1"/>
    <property type="molecule type" value="Genomic_DNA"/>
</dbReference>
<keyword evidence="1" id="KW-0812">Transmembrane</keyword>
<organism evidence="3 5">
    <name type="scientific">Bacteroides ovatus</name>
    <dbReference type="NCBI Taxonomy" id="28116"/>
    <lineage>
        <taxon>Bacteria</taxon>
        <taxon>Pseudomonadati</taxon>
        <taxon>Bacteroidota</taxon>
        <taxon>Bacteroidia</taxon>
        <taxon>Bacteroidales</taxon>
        <taxon>Bacteroidaceae</taxon>
        <taxon>Bacteroides</taxon>
    </lineage>
</organism>
<proteinExistence type="predicted"/>
<dbReference type="EMBL" id="QRVZ01000077">
    <property type="protein sequence ID" value="RGS76792.1"/>
    <property type="molecule type" value="Genomic_DNA"/>
</dbReference>
<evidence type="ECO:0000313" key="4">
    <source>
        <dbReference type="Proteomes" id="UP000266492"/>
    </source>
</evidence>
<keyword evidence="1" id="KW-0472">Membrane</keyword>
<keyword evidence="1" id="KW-1133">Transmembrane helix</keyword>
<gene>
    <name evidence="3" type="ORF">DWV35_02580</name>
    <name evidence="2" type="ORF">DWX70_27560</name>
</gene>
<dbReference type="Proteomes" id="UP000286031">
    <property type="component" value="Unassembled WGS sequence"/>
</dbReference>
<dbReference type="RefSeq" id="WP_117721672.1">
    <property type="nucleotide sequence ID" value="NZ_JAQCPI010000018.1"/>
</dbReference>
<dbReference type="AlphaFoldDB" id="A0A3A9HLI2"/>
<dbReference type="GeneID" id="99670772"/>
<feature type="transmembrane region" description="Helical" evidence="1">
    <location>
        <begin position="39"/>
        <end position="62"/>
    </location>
</feature>
<protein>
    <submittedName>
        <fullName evidence="3">Uncharacterized protein</fullName>
    </submittedName>
</protein>
<evidence type="ECO:0000256" key="1">
    <source>
        <dbReference type="SAM" id="Phobius"/>
    </source>
</evidence>
<evidence type="ECO:0000313" key="2">
    <source>
        <dbReference type="EMBL" id="RGS76792.1"/>
    </source>
</evidence>
<comment type="caution">
    <text evidence="3">The sequence shown here is derived from an EMBL/GenBank/DDBJ whole genome shotgun (WGS) entry which is preliminary data.</text>
</comment>
<accession>A0A3A9HLI2</accession>